<dbReference type="EMBL" id="JAQQWI010000015">
    <property type="protein sequence ID" value="KAK8012879.1"/>
    <property type="molecule type" value="Genomic_DNA"/>
</dbReference>
<keyword evidence="3" id="KW-1185">Reference proteome</keyword>
<dbReference type="Proteomes" id="UP001396898">
    <property type="component" value="Unassembled WGS sequence"/>
</dbReference>
<sequence>MAEAVGLAASIIGIAELAAKIVKISFKVKGLLEQVSNVPQELQRHLDQIRLVSPLLASHINDDGPPALRGALGVAMMQCQQAADGLETIAEELHTQVHEGGRARRKLRAAGIVLQKDVLASHEKRLSSAMQMLMMACQMYGLEQQKYLIDLQKRQPDVIVAQILGSLQTPEATPTRSLPPTQPIQQSAGPATSRNYPNERRAVKWDHALGPHLNLGLTGLTGSLQVQNGSKVLGRQQNDDSSDLRIRVHLPRWFSSKYIDSIVRRSQAGWTYYVHSATLHSFDSETWKVVMKTMSSKTDSLQKLKSMIGEGQISLYDTRQYKDGRQQTLMEVAFDSQNWQICDFLAGYDVPASSFLVHYTPWAEREDQLQYFQNVASRYADNATFFWALFQKYDGPITDFNAIRRAVWPDCEFYDESFLYERLELAATFTQDSPVVRIGSDWKNISSSQNSVVRALLYRNGEVFLPNIGPLLLEHHMPDDIISRLQRLLAWLSTNSLRRSTGISATSIRAPLLEDVVAHIVESLKSSGPEKQPSSPSPLPHSVYNCLFDISVLGHRHELGEGPLYSHISEIRAEGFFGNILRQYLAILSRCGQAPIPIQFVARKSTRLVTQEIQDVRTGARPEDWYIWFVGHTDEFVGDFWRLVDPAPMYIPGAGVDEE</sequence>
<organism evidence="2 3">
    <name type="scientific">Apiospora marii</name>
    <dbReference type="NCBI Taxonomy" id="335849"/>
    <lineage>
        <taxon>Eukaryota</taxon>
        <taxon>Fungi</taxon>
        <taxon>Dikarya</taxon>
        <taxon>Ascomycota</taxon>
        <taxon>Pezizomycotina</taxon>
        <taxon>Sordariomycetes</taxon>
        <taxon>Xylariomycetidae</taxon>
        <taxon>Amphisphaeriales</taxon>
        <taxon>Apiosporaceae</taxon>
        <taxon>Apiospora</taxon>
    </lineage>
</organism>
<evidence type="ECO:0000313" key="2">
    <source>
        <dbReference type="EMBL" id="KAK8012879.1"/>
    </source>
</evidence>
<evidence type="ECO:0000256" key="1">
    <source>
        <dbReference type="SAM" id="MobiDB-lite"/>
    </source>
</evidence>
<evidence type="ECO:0000313" key="3">
    <source>
        <dbReference type="Proteomes" id="UP001396898"/>
    </source>
</evidence>
<proteinExistence type="predicted"/>
<reference evidence="2 3" key="1">
    <citation type="submission" date="2023-01" db="EMBL/GenBank/DDBJ databases">
        <title>Analysis of 21 Apiospora genomes using comparative genomics revels a genus with tremendous synthesis potential of carbohydrate active enzymes and secondary metabolites.</title>
        <authorList>
            <person name="Sorensen T."/>
        </authorList>
    </citation>
    <scope>NUCLEOTIDE SEQUENCE [LARGE SCALE GENOMIC DNA]</scope>
    <source>
        <strain evidence="2 3">CBS 20057</strain>
    </source>
</reference>
<feature type="region of interest" description="Disordered" evidence="1">
    <location>
        <begin position="170"/>
        <end position="196"/>
    </location>
</feature>
<accession>A0ABR1RHX0</accession>
<gene>
    <name evidence="2" type="ORF">PG991_010254</name>
</gene>
<evidence type="ECO:0008006" key="4">
    <source>
        <dbReference type="Google" id="ProtNLM"/>
    </source>
</evidence>
<comment type="caution">
    <text evidence="2">The sequence shown here is derived from an EMBL/GenBank/DDBJ whole genome shotgun (WGS) entry which is preliminary data.</text>
</comment>
<protein>
    <recommendedName>
        <fullName evidence="4">NACHT-NTPase and P-loop NTPases N-terminal domain-containing protein</fullName>
    </recommendedName>
</protein>
<name>A0ABR1RHX0_9PEZI</name>